<evidence type="ECO:0000256" key="1">
    <source>
        <dbReference type="SAM" id="MobiDB-lite"/>
    </source>
</evidence>
<feature type="compositionally biased region" description="Polar residues" evidence="1">
    <location>
        <begin position="455"/>
        <end position="468"/>
    </location>
</feature>
<proteinExistence type="predicted"/>
<name>A0A9P6CQS7_9AGAR</name>
<protein>
    <submittedName>
        <fullName evidence="2">Uncharacterized protein</fullName>
    </submittedName>
</protein>
<feature type="compositionally biased region" description="Polar residues" evidence="1">
    <location>
        <begin position="82"/>
        <end position="110"/>
    </location>
</feature>
<feature type="region of interest" description="Disordered" evidence="1">
    <location>
        <begin position="1"/>
        <end position="198"/>
    </location>
</feature>
<feature type="compositionally biased region" description="Low complexity" evidence="1">
    <location>
        <begin position="10"/>
        <end position="22"/>
    </location>
</feature>
<feature type="compositionally biased region" description="Basic and acidic residues" evidence="1">
    <location>
        <begin position="62"/>
        <end position="80"/>
    </location>
</feature>
<comment type="caution">
    <text evidence="2">The sequence shown here is derived from an EMBL/GenBank/DDBJ whole genome shotgun (WGS) entry which is preliminary data.</text>
</comment>
<evidence type="ECO:0000313" key="2">
    <source>
        <dbReference type="EMBL" id="KAF9468938.1"/>
    </source>
</evidence>
<keyword evidence="3" id="KW-1185">Reference proteome</keyword>
<feature type="region of interest" description="Disordered" evidence="1">
    <location>
        <begin position="455"/>
        <end position="537"/>
    </location>
</feature>
<sequence length="568" mass="59861">MATPSSTQHPPSNAASGPSAPSRWARGGESSSAFSGLTRGGRGRGSVRGRGGRGGRGGASGREPKPIVDSKNSDKVEKPSVKNASTPSNTSKPLPLATNSQEKGPGTPSSRPKGPPRRVSKTVPVVAVALPAPSTEAPPSPASSRTQNRRRRSQSGKGLVNPLPKIHPPAHDDNLLRPNRNRLGPVPHSAPVKDTPPHLAHVTNSFDMRHNIDALVERVRAVAMADNRPSTPGSHIDWAGDDDDSLPDLDDWGVTPAISTGEKHQMMSPIVVDGLKSLPTDPVVKPLTPSPLEKETLLPSSPAIKSLQSFATSPAVAKSTNSRLSPKDKHPDLIEKGETEDHAIPQTLSINLLNDNTHLSSSKAALHPSLPPKPATAETIIPPKSWHGPNATPMRNPSPPKQPFTDAEVLVEDQGLTHSIHAPELATDGLLSDHKPREGLAASIHAPQNLLESASAPSNLSTYSSSPTEPRIYNPTHTRAHTVGRPIQDHRDNPRTSRSGYSTPRGVSSGGYHARTHSTPPAGSALNNNRPHARPVITGDAISRLARTIGNTTLPATARTASVATAQD</sequence>
<organism evidence="2 3">
    <name type="scientific">Collybia nuda</name>
    <dbReference type="NCBI Taxonomy" id="64659"/>
    <lineage>
        <taxon>Eukaryota</taxon>
        <taxon>Fungi</taxon>
        <taxon>Dikarya</taxon>
        <taxon>Basidiomycota</taxon>
        <taxon>Agaricomycotina</taxon>
        <taxon>Agaricomycetes</taxon>
        <taxon>Agaricomycetidae</taxon>
        <taxon>Agaricales</taxon>
        <taxon>Tricholomatineae</taxon>
        <taxon>Clitocybaceae</taxon>
        <taxon>Collybia</taxon>
    </lineage>
</organism>
<feature type="compositionally biased region" description="Low complexity" evidence="1">
    <location>
        <begin position="123"/>
        <end position="135"/>
    </location>
</feature>
<feature type="region of interest" description="Disordered" evidence="1">
    <location>
        <begin position="362"/>
        <end position="404"/>
    </location>
</feature>
<reference evidence="2" key="1">
    <citation type="submission" date="2020-11" db="EMBL/GenBank/DDBJ databases">
        <authorList>
            <consortium name="DOE Joint Genome Institute"/>
            <person name="Ahrendt S."/>
            <person name="Riley R."/>
            <person name="Andreopoulos W."/>
            <person name="Labutti K."/>
            <person name="Pangilinan J."/>
            <person name="Ruiz-Duenas F.J."/>
            <person name="Barrasa J.M."/>
            <person name="Sanchez-Garcia M."/>
            <person name="Camarero S."/>
            <person name="Miyauchi S."/>
            <person name="Serrano A."/>
            <person name="Linde D."/>
            <person name="Babiker R."/>
            <person name="Drula E."/>
            <person name="Ayuso-Fernandez I."/>
            <person name="Pacheco R."/>
            <person name="Padilla G."/>
            <person name="Ferreira P."/>
            <person name="Barriuso J."/>
            <person name="Kellner H."/>
            <person name="Castanera R."/>
            <person name="Alfaro M."/>
            <person name="Ramirez L."/>
            <person name="Pisabarro A.G."/>
            <person name="Kuo A."/>
            <person name="Tritt A."/>
            <person name="Lipzen A."/>
            <person name="He G."/>
            <person name="Yan M."/>
            <person name="Ng V."/>
            <person name="Cullen D."/>
            <person name="Martin F."/>
            <person name="Rosso M.-N."/>
            <person name="Henrissat B."/>
            <person name="Hibbett D."/>
            <person name="Martinez A.T."/>
            <person name="Grigoriev I.V."/>
        </authorList>
    </citation>
    <scope>NUCLEOTIDE SEQUENCE</scope>
    <source>
        <strain evidence="2">CBS 247.69</strain>
    </source>
</reference>
<dbReference type="EMBL" id="MU150231">
    <property type="protein sequence ID" value="KAF9468938.1"/>
    <property type="molecule type" value="Genomic_DNA"/>
</dbReference>
<dbReference type="AlphaFoldDB" id="A0A9P6CQS7"/>
<accession>A0A9P6CQS7</accession>
<feature type="compositionally biased region" description="Basic residues" evidence="1">
    <location>
        <begin position="41"/>
        <end position="53"/>
    </location>
</feature>
<feature type="compositionally biased region" description="Polar residues" evidence="1">
    <location>
        <begin position="496"/>
        <end position="506"/>
    </location>
</feature>
<feature type="compositionally biased region" description="Polar residues" evidence="1">
    <location>
        <begin position="517"/>
        <end position="530"/>
    </location>
</feature>
<feature type="region of interest" description="Disordered" evidence="1">
    <location>
        <begin position="314"/>
        <end position="333"/>
    </location>
</feature>
<dbReference type="OrthoDB" id="3267789at2759"/>
<feature type="compositionally biased region" description="Polar residues" evidence="1">
    <location>
        <begin position="314"/>
        <end position="324"/>
    </location>
</feature>
<evidence type="ECO:0000313" key="3">
    <source>
        <dbReference type="Proteomes" id="UP000807353"/>
    </source>
</evidence>
<gene>
    <name evidence="2" type="ORF">BDZ94DRAFT_1244974</name>
</gene>
<dbReference type="Proteomes" id="UP000807353">
    <property type="component" value="Unassembled WGS sequence"/>
</dbReference>